<keyword evidence="3" id="KW-1185">Reference proteome</keyword>
<reference evidence="3" key="1">
    <citation type="journal article" date="2019" name="Int. J. Syst. Evol. Microbiol.">
        <title>The Global Catalogue of Microorganisms (GCM) 10K type strain sequencing project: providing services to taxonomists for standard genome sequencing and annotation.</title>
        <authorList>
            <consortium name="The Broad Institute Genomics Platform"/>
            <consortium name="The Broad Institute Genome Sequencing Center for Infectious Disease"/>
            <person name="Wu L."/>
            <person name="Ma J."/>
        </authorList>
    </citation>
    <scope>NUCLEOTIDE SEQUENCE [LARGE SCALE GENOMIC DNA]</scope>
    <source>
        <strain evidence="3">JCM 18274</strain>
    </source>
</reference>
<evidence type="ECO:0000256" key="1">
    <source>
        <dbReference type="SAM" id="SignalP"/>
    </source>
</evidence>
<organism evidence="2 3">
    <name type="scientific">Flaviramulus aquimarinus</name>
    <dbReference type="NCBI Taxonomy" id="1170456"/>
    <lineage>
        <taxon>Bacteria</taxon>
        <taxon>Pseudomonadati</taxon>
        <taxon>Bacteroidota</taxon>
        <taxon>Flavobacteriia</taxon>
        <taxon>Flavobacteriales</taxon>
        <taxon>Flavobacteriaceae</taxon>
        <taxon>Flaviramulus</taxon>
    </lineage>
</organism>
<feature type="chain" id="PRO_5047520398" evidence="1">
    <location>
        <begin position="23"/>
        <end position="214"/>
    </location>
</feature>
<gene>
    <name evidence="2" type="ORF">GCM10023311_16230</name>
</gene>
<proteinExistence type="predicted"/>
<evidence type="ECO:0000313" key="2">
    <source>
        <dbReference type="EMBL" id="GAA4892493.1"/>
    </source>
</evidence>
<dbReference type="EMBL" id="BAABJH010000001">
    <property type="protein sequence ID" value="GAA4892493.1"/>
    <property type="molecule type" value="Genomic_DNA"/>
</dbReference>
<feature type="signal peptide" evidence="1">
    <location>
        <begin position="1"/>
        <end position="22"/>
    </location>
</feature>
<protein>
    <submittedName>
        <fullName evidence="2">Uncharacterized protein</fullName>
    </submittedName>
</protein>
<dbReference type="Proteomes" id="UP001500433">
    <property type="component" value="Unassembled WGS sequence"/>
</dbReference>
<name>A0ABP9F921_9FLAO</name>
<keyword evidence="1" id="KW-0732">Signal</keyword>
<evidence type="ECO:0000313" key="3">
    <source>
        <dbReference type="Proteomes" id="UP001500433"/>
    </source>
</evidence>
<sequence>MMKRIKYLLVVLVFGFAFNAQAQNKETDPDYEFVFEEEGYKTYYTSIHMKNFASMACSKVESLGANDDVGKHLENLFLRFLRITRETPNYKNIIAAFWNKHSSEFICVKTRLGSVPSPQHLMKRVVTVSSHNVVFDTFILTLGRQVKDVKKDRPLIDLNAIEINQRGEEETVIDYINSIISIEENKKRYDIADLKALIATLSVYGAKTAKDLKN</sequence>
<comment type="caution">
    <text evidence="2">The sequence shown here is derived from an EMBL/GenBank/DDBJ whole genome shotgun (WGS) entry which is preliminary data.</text>
</comment>
<accession>A0ABP9F921</accession>